<dbReference type="AlphaFoldDB" id="A0A1I7EJE2"/>
<accession>A0A1I7EJE2</accession>
<dbReference type="Proteomes" id="UP000198844">
    <property type="component" value="Unassembled WGS sequence"/>
</dbReference>
<dbReference type="EMBL" id="FPBH01000024">
    <property type="protein sequence ID" value="SFU24027.1"/>
    <property type="molecule type" value="Genomic_DNA"/>
</dbReference>
<evidence type="ECO:0000313" key="2">
    <source>
        <dbReference type="EMBL" id="SFU24027.1"/>
    </source>
</evidence>
<dbReference type="PANTHER" id="PTHR41878:SF1">
    <property type="entry name" value="TNPR PROTEIN"/>
    <property type="match status" value="1"/>
</dbReference>
<feature type="domain" description="Plasmid pRiA4b Orf3-like" evidence="1">
    <location>
        <begin position="9"/>
        <end position="122"/>
    </location>
</feature>
<proteinExistence type="predicted"/>
<dbReference type="PANTHER" id="PTHR41878">
    <property type="entry name" value="LEXA REPRESSOR-RELATED"/>
    <property type="match status" value="1"/>
</dbReference>
<dbReference type="Gene3D" id="3.10.290.30">
    <property type="entry name" value="MM3350-like"/>
    <property type="match status" value="1"/>
</dbReference>
<sequence>MPNATSATVYRLHVWIRQISPMIWRRLLVRSDSTIADLHYALQIAFGWNDAHLNLFHIHGQDYGVYHDGGTSFSTDPDQVRLCDFKFRINERFRYEYDFGDGWQHEVRVEASLAQDEKCTYP</sequence>
<dbReference type="InterPro" id="IPR012912">
    <property type="entry name" value="Plasmid_pRiA4b_Orf3-like"/>
</dbReference>
<dbReference type="InterPro" id="IPR024047">
    <property type="entry name" value="MM3350-like_sf"/>
</dbReference>
<dbReference type="RefSeq" id="WP_093642337.1">
    <property type="nucleotide sequence ID" value="NZ_FPBH01000024.1"/>
</dbReference>
<organism evidence="2 3">
    <name type="scientific">Paraburkholderia aspalathi</name>
    <dbReference type="NCBI Taxonomy" id="1324617"/>
    <lineage>
        <taxon>Bacteria</taxon>
        <taxon>Pseudomonadati</taxon>
        <taxon>Pseudomonadota</taxon>
        <taxon>Betaproteobacteria</taxon>
        <taxon>Burkholderiales</taxon>
        <taxon>Burkholderiaceae</taxon>
        <taxon>Paraburkholderia</taxon>
    </lineage>
</organism>
<name>A0A1I7EJE2_9BURK</name>
<evidence type="ECO:0000259" key="1">
    <source>
        <dbReference type="Pfam" id="PF07929"/>
    </source>
</evidence>
<gene>
    <name evidence="2" type="ORF">SAMN05192563_102497</name>
</gene>
<protein>
    <submittedName>
        <fullName evidence="2">PRiA4b ORF-3-like protein</fullName>
    </submittedName>
</protein>
<dbReference type="Pfam" id="PF07929">
    <property type="entry name" value="PRiA4_ORF3"/>
    <property type="match status" value="1"/>
</dbReference>
<dbReference type="SUPFAM" id="SSF159941">
    <property type="entry name" value="MM3350-like"/>
    <property type="match status" value="1"/>
</dbReference>
<dbReference type="OrthoDB" id="9816539at2"/>
<reference evidence="2 3" key="1">
    <citation type="submission" date="2016-10" db="EMBL/GenBank/DDBJ databases">
        <authorList>
            <person name="de Groot N.N."/>
        </authorList>
    </citation>
    <scope>NUCLEOTIDE SEQUENCE [LARGE SCALE GENOMIC DNA]</scope>
    <source>
        <strain evidence="2 3">LMG 27731</strain>
    </source>
</reference>
<evidence type="ECO:0000313" key="3">
    <source>
        <dbReference type="Proteomes" id="UP000198844"/>
    </source>
</evidence>